<evidence type="ECO:0000313" key="4">
    <source>
        <dbReference type="EMBL" id="GAF27187.1"/>
    </source>
</evidence>
<evidence type="ECO:0000256" key="2">
    <source>
        <dbReference type="SAM" id="MobiDB-lite"/>
    </source>
</evidence>
<feature type="compositionally biased region" description="Polar residues" evidence="2">
    <location>
        <begin position="357"/>
        <end position="379"/>
    </location>
</feature>
<proteinExistence type="inferred from homology"/>
<dbReference type="Gene3D" id="3.40.630.190">
    <property type="entry name" value="LCP protein"/>
    <property type="match status" value="1"/>
</dbReference>
<organism evidence="4">
    <name type="scientific">Moorella thermoacetica Y72</name>
    <dbReference type="NCBI Taxonomy" id="1325331"/>
    <lineage>
        <taxon>Bacteria</taxon>
        <taxon>Bacillati</taxon>
        <taxon>Bacillota</taxon>
        <taxon>Clostridia</taxon>
        <taxon>Neomoorellales</taxon>
        <taxon>Neomoorellaceae</taxon>
        <taxon>Neomoorella</taxon>
    </lineage>
</organism>
<dbReference type="NCBIfam" id="TIGR00350">
    <property type="entry name" value="lytR_cpsA_psr"/>
    <property type="match status" value="1"/>
</dbReference>
<name>A0A0S6UHB2_NEOTH</name>
<dbReference type="Pfam" id="PF03816">
    <property type="entry name" value="LytR_cpsA_psr"/>
    <property type="match status" value="1"/>
</dbReference>
<accession>A0A0S6UHB2</accession>
<gene>
    <name evidence="4" type="ORF">MTY_2528</name>
</gene>
<sequence>MLRGKLKLIIVFLLACLAAGGGFLAARLFFFPPVSGQETGSTDTGGSQPGTLNILLLGTDARPGEKVGNTDTIILAHFDGERLALLSIPRDTRVNIPGHGVDKINAAYSIGGPDLTTSIVADLTGVPISKYVLLRWDGFIKIIDLLGGVTVNIPRDMYYYDPVDGPQYKINLKKGLQHLDGHQALAFVRFRKEALGDIDRTGQQQELIKALLEKVRQPGTLLKMPRLLPEIYKNVETNMGLDEMLTMARAGLHLKNMTVVSQTLPGYFQTINGISYWGVDPAQARQVAQALFEYGQTTKQVVLDAPASQTSSNSKGTTSTFKADTRGTSTSNRVSSPRPPAVKDVIITTPTHDKGSNRTLSSNNPPSQKAGTGITTSNGKEPPASGTKNSNTANPGSTSGSTPGNGPGSTDKSG</sequence>
<dbReference type="InterPro" id="IPR050922">
    <property type="entry name" value="LytR/CpsA/Psr_CW_biosynth"/>
</dbReference>
<dbReference type="EMBL" id="DF238840">
    <property type="protein sequence ID" value="GAF27187.1"/>
    <property type="molecule type" value="Genomic_DNA"/>
</dbReference>
<reference evidence="4" key="1">
    <citation type="journal article" date="2014" name="Gene">
        <title>Genome-guided analysis of transformation efficiency and carbon dioxide assimilation by Moorella thermoacetica Y72.</title>
        <authorList>
            <person name="Tsukahara K."/>
            <person name="Kita A."/>
            <person name="Nakashimada Y."/>
            <person name="Hoshino T."/>
            <person name="Murakami K."/>
        </authorList>
    </citation>
    <scope>NUCLEOTIDE SEQUENCE [LARGE SCALE GENOMIC DNA]</scope>
    <source>
        <strain evidence="4">Y72</strain>
    </source>
</reference>
<evidence type="ECO:0000259" key="3">
    <source>
        <dbReference type="Pfam" id="PF03816"/>
    </source>
</evidence>
<dbReference type="Proteomes" id="UP000063718">
    <property type="component" value="Unassembled WGS sequence"/>
</dbReference>
<evidence type="ECO:0000256" key="1">
    <source>
        <dbReference type="ARBA" id="ARBA00006068"/>
    </source>
</evidence>
<dbReference type="PANTHER" id="PTHR33392:SF6">
    <property type="entry name" value="POLYISOPRENYL-TEICHOIC ACID--PEPTIDOGLYCAN TEICHOIC ACID TRANSFERASE TAGU"/>
    <property type="match status" value="1"/>
</dbReference>
<feature type="compositionally biased region" description="Low complexity" evidence="2">
    <location>
        <begin position="389"/>
        <end position="414"/>
    </location>
</feature>
<feature type="region of interest" description="Disordered" evidence="2">
    <location>
        <begin position="305"/>
        <end position="414"/>
    </location>
</feature>
<comment type="similarity">
    <text evidence="1">Belongs to the LytR/CpsA/Psr (LCP) family.</text>
</comment>
<dbReference type="RefSeq" id="WP_051498687.1">
    <property type="nucleotide sequence ID" value="NZ_DF238840.1"/>
</dbReference>
<feature type="domain" description="Cell envelope-related transcriptional attenuator" evidence="3">
    <location>
        <begin position="69"/>
        <end position="216"/>
    </location>
</feature>
<dbReference type="PANTHER" id="PTHR33392">
    <property type="entry name" value="POLYISOPRENYL-TEICHOIC ACID--PEPTIDOGLYCAN TEICHOIC ACID TRANSFERASE TAGU"/>
    <property type="match status" value="1"/>
</dbReference>
<protein>
    <submittedName>
        <fullName evidence="4">Transcriptional regulator</fullName>
    </submittedName>
</protein>
<dbReference type="AlphaFoldDB" id="A0A0S6UHB2"/>
<feature type="compositionally biased region" description="Polar residues" evidence="2">
    <location>
        <begin position="307"/>
        <end position="335"/>
    </location>
</feature>
<dbReference type="InterPro" id="IPR004474">
    <property type="entry name" value="LytR_CpsA_psr"/>
</dbReference>